<dbReference type="PANTHER" id="PTHR43569:SF1">
    <property type="entry name" value="BLL3371 PROTEIN"/>
    <property type="match status" value="1"/>
</dbReference>
<dbReference type="InterPro" id="IPR052350">
    <property type="entry name" value="Metallo-dep_Lactonases"/>
</dbReference>
<organism evidence="3 4">
    <name type="scientific">Paraburkholderia agricolaris</name>
    <dbReference type="NCBI Taxonomy" id="2152888"/>
    <lineage>
        <taxon>Bacteria</taxon>
        <taxon>Pseudomonadati</taxon>
        <taxon>Pseudomonadota</taxon>
        <taxon>Betaproteobacteria</taxon>
        <taxon>Burkholderiales</taxon>
        <taxon>Burkholderiaceae</taxon>
        <taxon>Paraburkholderia</taxon>
    </lineage>
</organism>
<comment type="similarity">
    <text evidence="1">Belongs to the metallo-dependent hydrolases superfamily.</text>
</comment>
<protein>
    <submittedName>
        <fullName evidence="3">Amidohydrolase family protein</fullName>
    </submittedName>
</protein>
<dbReference type="PANTHER" id="PTHR43569">
    <property type="entry name" value="AMIDOHYDROLASE"/>
    <property type="match status" value="1"/>
</dbReference>
<evidence type="ECO:0000259" key="2">
    <source>
        <dbReference type="Pfam" id="PF04909"/>
    </source>
</evidence>
<dbReference type="InterPro" id="IPR032466">
    <property type="entry name" value="Metal_Hydrolase"/>
</dbReference>
<dbReference type="Proteomes" id="UP001629249">
    <property type="component" value="Unassembled WGS sequence"/>
</dbReference>
<keyword evidence="4" id="KW-1185">Reference proteome</keyword>
<dbReference type="EMBL" id="JAQQFN010000044">
    <property type="protein sequence ID" value="MFL9888611.1"/>
    <property type="molecule type" value="Genomic_DNA"/>
</dbReference>
<evidence type="ECO:0000256" key="1">
    <source>
        <dbReference type="ARBA" id="ARBA00038310"/>
    </source>
</evidence>
<name>A0ABW9A0Q8_9BURK</name>
<reference evidence="3 4" key="1">
    <citation type="journal article" date="2024" name="Chem. Sci.">
        <title>Discovery of megapolipeptins by genome mining of a Burkholderiales bacteria collection.</title>
        <authorList>
            <person name="Paulo B.S."/>
            <person name="Recchia M.J.J."/>
            <person name="Lee S."/>
            <person name="Fergusson C.H."/>
            <person name="Romanowski S.B."/>
            <person name="Hernandez A."/>
            <person name="Krull N."/>
            <person name="Liu D.Y."/>
            <person name="Cavanagh H."/>
            <person name="Bos A."/>
            <person name="Gray C.A."/>
            <person name="Murphy B.T."/>
            <person name="Linington R.G."/>
            <person name="Eustaquio A.S."/>
        </authorList>
    </citation>
    <scope>NUCLEOTIDE SEQUENCE [LARGE SCALE GENOMIC DNA]</scope>
    <source>
        <strain evidence="3 4">RL16-012-BIC-B</strain>
    </source>
</reference>
<dbReference type="RefSeq" id="WP_408335140.1">
    <property type="nucleotide sequence ID" value="NZ_JAQQFH010000051.1"/>
</dbReference>
<dbReference type="Pfam" id="PF04909">
    <property type="entry name" value="Amidohydro_2"/>
    <property type="match status" value="1"/>
</dbReference>
<gene>
    <name evidence="3" type="ORF">PQR66_36680</name>
</gene>
<feature type="domain" description="Amidohydrolase-related" evidence="2">
    <location>
        <begin position="22"/>
        <end position="314"/>
    </location>
</feature>
<evidence type="ECO:0000313" key="3">
    <source>
        <dbReference type="EMBL" id="MFL9888611.1"/>
    </source>
</evidence>
<dbReference type="SUPFAM" id="SSF51556">
    <property type="entry name" value="Metallo-dependent hydrolases"/>
    <property type="match status" value="1"/>
</dbReference>
<accession>A0ABW9A0Q8</accession>
<sequence>MRTLQQANGNADTASDEAIPIVDAHHHLWDLSRGCYPWLQGEYHDDFFLGDYKSLCKDFLPEDFLSLTSRQRLVGTVHVEAERARNEQVAETRWLQQVQKRYGFPSAVIAHAWFDRSDTEAILAAHAQCPLVRGIRSKPVTSRSQHESVRGQAGTMQDPAWLDGFALLEKFGFSWDLRVPPWHLPEAAELAASFPRTPIALNHAGFPWDRSAQGLRQWRGWMETLAAQPNVHVKLSEFGLKGEPWDYESNRTVVRDVVSIFGDDRCMFASNYPVAGLRIGYDALVESIARMLEPLGHESQERIFFRNAADFYRISV</sequence>
<dbReference type="Gene3D" id="3.20.20.140">
    <property type="entry name" value="Metal-dependent hydrolases"/>
    <property type="match status" value="1"/>
</dbReference>
<comment type="caution">
    <text evidence="3">The sequence shown here is derived from an EMBL/GenBank/DDBJ whole genome shotgun (WGS) entry which is preliminary data.</text>
</comment>
<dbReference type="InterPro" id="IPR006680">
    <property type="entry name" value="Amidohydro-rel"/>
</dbReference>
<evidence type="ECO:0000313" key="4">
    <source>
        <dbReference type="Proteomes" id="UP001629249"/>
    </source>
</evidence>
<proteinExistence type="inferred from homology"/>